<dbReference type="GO" id="GO:0005886">
    <property type="term" value="C:plasma membrane"/>
    <property type="evidence" value="ECO:0007669"/>
    <property type="project" value="UniProtKB-UniRule"/>
</dbReference>
<dbReference type="EMBL" id="JEWH01000002">
    <property type="protein sequence ID" value="EXB07465.1"/>
    <property type="molecule type" value="Genomic_DNA"/>
</dbReference>
<evidence type="ECO:0000313" key="6">
    <source>
        <dbReference type="EMBL" id="EXB07465.1"/>
    </source>
</evidence>
<gene>
    <name evidence="6" type="ORF">J512_0286</name>
</gene>
<protein>
    <recommendedName>
        <fullName evidence="5">UPF0391 membrane protein J512_0286</fullName>
    </recommendedName>
</protein>
<dbReference type="Pfam" id="PF07043">
    <property type="entry name" value="DUF1328"/>
    <property type="match status" value="1"/>
</dbReference>
<evidence type="ECO:0000256" key="4">
    <source>
        <dbReference type="ARBA" id="ARBA00023136"/>
    </source>
</evidence>
<dbReference type="PATRIC" id="fig|1310613.3.peg.270"/>
<evidence type="ECO:0000256" key="5">
    <source>
        <dbReference type="HAMAP-Rule" id="MF_01361"/>
    </source>
</evidence>
<comment type="similarity">
    <text evidence="5">Belongs to the UPF0391 family.</text>
</comment>
<keyword evidence="4 5" id="KW-0472">Membrane</keyword>
<evidence type="ECO:0000256" key="2">
    <source>
        <dbReference type="ARBA" id="ARBA00022692"/>
    </source>
</evidence>
<proteinExistence type="inferred from homology"/>
<dbReference type="RefSeq" id="WP_000490267.1">
    <property type="nucleotide sequence ID" value="NZ_JEWH01000002.1"/>
</dbReference>
<reference evidence="6 7" key="1">
    <citation type="submission" date="2014-02" db="EMBL/GenBank/DDBJ databases">
        <title>Comparative genomics and transcriptomics to identify genetic mechanisms underlying the emergence of carbapenem resistant Acinetobacter baumannii (CRAb).</title>
        <authorList>
            <person name="Harris A.D."/>
            <person name="Johnson K.J."/>
            <person name="George J."/>
            <person name="Shefchek K."/>
            <person name="Daugherty S.C."/>
            <person name="Parankush S."/>
            <person name="Sadzewicz L."/>
            <person name="Tallon L."/>
            <person name="Sengamalay N."/>
            <person name="Hazen T.H."/>
            <person name="Rasko D.A."/>
        </authorList>
    </citation>
    <scope>NUCLEOTIDE SEQUENCE [LARGE SCALE GENOMIC DNA]</scope>
    <source>
        <strain evidence="6 7">1295743</strain>
    </source>
</reference>
<comment type="caution">
    <text evidence="6">The sequence shown here is derived from an EMBL/GenBank/DDBJ whole genome shotgun (WGS) entry which is preliminary data.</text>
</comment>
<sequence>MFRWAIIFAVIALIASLLGFGGVAGLSKDFAVILLVIAVILAVIGFISRGRT</sequence>
<feature type="transmembrane region" description="Helical" evidence="5">
    <location>
        <begin position="5"/>
        <end position="24"/>
    </location>
</feature>
<dbReference type="HAMAP" id="MF_01361">
    <property type="entry name" value="UPF0391"/>
    <property type="match status" value="1"/>
</dbReference>
<dbReference type="NCBIfam" id="NF010227">
    <property type="entry name" value="PRK13682.1-2"/>
    <property type="match status" value="1"/>
</dbReference>
<keyword evidence="2 5" id="KW-0812">Transmembrane</keyword>
<organism evidence="6 7">
    <name type="scientific">Acinetobacter baumannii (strain 1295743)</name>
    <dbReference type="NCBI Taxonomy" id="1310613"/>
    <lineage>
        <taxon>Bacteria</taxon>
        <taxon>Pseudomonadati</taxon>
        <taxon>Pseudomonadota</taxon>
        <taxon>Gammaproteobacteria</taxon>
        <taxon>Moraxellales</taxon>
        <taxon>Moraxellaceae</taxon>
        <taxon>Acinetobacter</taxon>
        <taxon>Acinetobacter calcoaceticus/baumannii complex</taxon>
    </lineage>
</organism>
<comment type="caution">
    <text evidence="5">Lacks conserved residue(s) required for the propagation of feature annotation.</text>
</comment>
<name>A0A009HWX9_ACIB9</name>
<keyword evidence="1 5" id="KW-1003">Cell membrane</keyword>
<evidence type="ECO:0000313" key="7">
    <source>
        <dbReference type="Proteomes" id="UP000020595"/>
    </source>
</evidence>
<keyword evidence="3 5" id="KW-1133">Transmembrane helix</keyword>
<dbReference type="AlphaFoldDB" id="A0A009HWX9"/>
<evidence type="ECO:0000256" key="3">
    <source>
        <dbReference type="ARBA" id="ARBA00022989"/>
    </source>
</evidence>
<evidence type="ECO:0000256" key="1">
    <source>
        <dbReference type="ARBA" id="ARBA00022475"/>
    </source>
</evidence>
<dbReference type="GeneID" id="92921751"/>
<dbReference type="PIRSF" id="PIRSF036466">
    <property type="entry name" value="UCP036466"/>
    <property type="match status" value="1"/>
</dbReference>
<accession>A0A009HWX9</accession>
<dbReference type="InterPro" id="IPR009760">
    <property type="entry name" value="DUF1328"/>
</dbReference>
<feature type="transmembrane region" description="Helical" evidence="5">
    <location>
        <begin position="30"/>
        <end position="48"/>
    </location>
</feature>
<dbReference type="NCBIfam" id="NF010229">
    <property type="entry name" value="PRK13682.1-4"/>
    <property type="match status" value="1"/>
</dbReference>
<dbReference type="Proteomes" id="UP000020595">
    <property type="component" value="Unassembled WGS sequence"/>
</dbReference>